<keyword evidence="13" id="KW-1185">Reference proteome</keyword>
<gene>
    <name evidence="12" type="ORF">FHS77_001791</name>
</gene>
<feature type="region of interest" description="Disordered" evidence="10">
    <location>
        <begin position="73"/>
        <end position="215"/>
    </location>
</feature>
<dbReference type="GO" id="GO:0015031">
    <property type="term" value="P:protein transport"/>
    <property type="evidence" value="ECO:0007669"/>
    <property type="project" value="UniProtKB-KW"/>
</dbReference>
<evidence type="ECO:0000256" key="9">
    <source>
        <dbReference type="ARBA" id="ARBA00023136"/>
    </source>
</evidence>
<evidence type="ECO:0000313" key="13">
    <source>
        <dbReference type="Proteomes" id="UP000555393"/>
    </source>
</evidence>
<keyword evidence="5" id="KW-0997">Cell inner membrane</keyword>
<sequence>MPKLPPEHPPIRPVSMDDTRSGWWDTARWVGAGAIVLCAHAAGAYAVHSMQSEDVMDGTPPAAIMIEFAPEPEAPVAEEEAEAIQPETAEEVAEAEPEPELEPEPEVAPEPEPEPEPQPEPEPEPEEVIPDIVEAPTPEVAVPLPVKKPVERPKPVEKKQEKPIVKRVEKPKPKQAEKAPVAKKSATPAVAANDGSKLAANRNGQSAGNPGISSDKWVSKLQAHLERQRRFLSRGMGSGAKGIVNISFVIDPSGQVLSARVSGSSGDVKLDQLALQTVQRASPVPAPPAAMAKSRMPITVPIRFTGRS</sequence>
<keyword evidence="7" id="KW-0653">Protein transport</keyword>
<keyword evidence="4" id="KW-1003">Cell membrane</keyword>
<evidence type="ECO:0000256" key="8">
    <source>
        <dbReference type="ARBA" id="ARBA00022989"/>
    </source>
</evidence>
<dbReference type="AlphaFoldDB" id="A0A841LWI9"/>
<evidence type="ECO:0000256" key="6">
    <source>
        <dbReference type="ARBA" id="ARBA00022692"/>
    </source>
</evidence>
<feature type="domain" description="TonB C-terminal" evidence="11">
    <location>
        <begin position="216"/>
        <end position="308"/>
    </location>
</feature>
<dbReference type="PROSITE" id="PS52015">
    <property type="entry name" value="TONB_CTD"/>
    <property type="match status" value="1"/>
</dbReference>
<accession>A0A841LWI9</accession>
<feature type="compositionally biased region" description="Basic and acidic residues" evidence="10">
    <location>
        <begin position="148"/>
        <end position="177"/>
    </location>
</feature>
<dbReference type="InterPro" id="IPR037682">
    <property type="entry name" value="TonB_C"/>
</dbReference>
<comment type="subcellular location">
    <subcellularLocation>
        <location evidence="1">Cell inner membrane</location>
        <topology evidence="1">Single-pass membrane protein</topology>
        <orientation evidence="1">Periplasmic side</orientation>
    </subcellularLocation>
</comment>
<keyword evidence="8" id="KW-1133">Transmembrane helix</keyword>
<evidence type="ECO:0000256" key="3">
    <source>
        <dbReference type="ARBA" id="ARBA00022448"/>
    </source>
</evidence>
<comment type="caution">
    <text evidence="12">The sequence shown here is derived from an EMBL/GenBank/DDBJ whole genome shotgun (WGS) entry which is preliminary data.</text>
</comment>
<evidence type="ECO:0000256" key="7">
    <source>
        <dbReference type="ARBA" id="ARBA00022927"/>
    </source>
</evidence>
<dbReference type="NCBIfam" id="TIGR01352">
    <property type="entry name" value="tonB_Cterm"/>
    <property type="match status" value="1"/>
</dbReference>
<comment type="similarity">
    <text evidence="2">Belongs to the TonB family.</text>
</comment>
<feature type="compositionally biased region" description="Polar residues" evidence="10">
    <location>
        <begin position="202"/>
        <end position="212"/>
    </location>
</feature>
<organism evidence="12 13">
    <name type="scientific">Paenochrobactrum gallinarii</name>
    <dbReference type="NCBI Taxonomy" id="643673"/>
    <lineage>
        <taxon>Bacteria</taxon>
        <taxon>Pseudomonadati</taxon>
        <taxon>Pseudomonadota</taxon>
        <taxon>Alphaproteobacteria</taxon>
        <taxon>Hyphomicrobiales</taxon>
        <taxon>Brucellaceae</taxon>
        <taxon>Paenochrobactrum</taxon>
    </lineage>
</organism>
<dbReference type="Gene3D" id="3.30.1150.10">
    <property type="match status" value="1"/>
</dbReference>
<dbReference type="Proteomes" id="UP000555393">
    <property type="component" value="Unassembled WGS sequence"/>
</dbReference>
<evidence type="ECO:0000256" key="5">
    <source>
        <dbReference type="ARBA" id="ARBA00022519"/>
    </source>
</evidence>
<proteinExistence type="inferred from homology"/>
<evidence type="ECO:0000256" key="10">
    <source>
        <dbReference type="SAM" id="MobiDB-lite"/>
    </source>
</evidence>
<keyword evidence="3" id="KW-0813">Transport</keyword>
<evidence type="ECO:0000313" key="12">
    <source>
        <dbReference type="EMBL" id="MBB6261240.1"/>
    </source>
</evidence>
<keyword evidence="9" id="KW-0472">Membrane</keyword>
<dbReference type="SUPFAM" id="SSF74653">
    <property type="entry name" value="TolA/TonB C-terminal domain"/>
    <property type="match status" value="1"/>
</dbReference>
<dbReference type="InterPro" id="IPR006260">
    <property type="entry name" value="TonB/TolA_C"/>
</dbReference>
<dbReference type="GO" id="GO:0098797">
    <property type="term" value="C:plasma membrane protein complex"/>
    <property type="evidence" value="ECO:0007669"/>
    <property type="project" value="TreeGrafter"/>
</dbReference>
<evidence type="ECO:0000256" key="4">
    <source>
        <dbReference type="ARBA" id="ARBA00022475"/>
    </source>
</evidence>
<dbReference type="RefSeq" id="WP_184222429.1">
    <property type="nucleotide sequence ID" value="NZ_JACIIU010000007.1"/>
</dbReference>
<dbReference type="PANTHER" id="PTHR33446">
    <property type="entry name" value="PROTEIN TONB-RELATED"/>
    <property type="match status" value="1"/>
</dbReference>
<keyword evidence="6" id="KW-0812">Transmembrane</keyword>
<dbReference type="InterPro" id="IPR051045">
    <property type="entry name" value="TonB-dependent_transducer"/>
</dbReference>
<dbReference type="GO" id="GO:0031992">
    <property type="term" value="F:energy transducer activity"/>
    <property type="evidence" value="ECO:0007669"/>
    <property type="project" value="TreeGrafter"/>
</dbReference>
<name>A0A841LWI9_9HYPH</name>
<evidence type="ECO:0000256" key="1">
    <source>
        <dbReference type="ARBA" id="ARBA00004383"/>
    </source>
</evidence>
<evidence type="ECO:0000256" key="2">
    <source>
        <dbReference type="ARBA" id="ARBA00006555"/>
    </source>
</evidence>
<protein>
    <submittedName>
        <fullName evidence="12">Protein TonB</fullName>
    </submittedName>
</protein>
<reference evidence="12 13" key="1">
    <citation type="submission" date="2020-08" db="EMBL/GenBank/DDBJ databases">
        <title>Genomic Encyclopedia of Type Strains, Phase IV (KMG-IV): sequencing the most valuable type-strain genomes for metagenomic binning, comparative biology and taxonomic classification.</title>
        <authorList>
            <person name="Goeker M."/>
        </authorList>
    </citation>
    <scope>NUCLEOTIDE SEQUENCE [LARGE SCALE GENOMIC DNA]</scope>
    <source>
        <strain evidence="12 13">DSM 22336</strain>
    </source>
</reference>
<feature type="compositionally biased region" description="Acidic residues" evidence="10">
    <location>
        <begin position="76"/>
        <end position="129"/>
    </location>
</feature>
<evidence type="ECO:0000259" key="11">
    <source>
        <dbReference type="PROSITE" id="PS52015"/>
    </source>
</evidence>
<dbReference type="PANTHER" id="PTHR33446:SF2">
    <property type="entry name" value="PROTEIN TONB"/>
    <property type="match status" value="1"/>
</dbReference>
<dbReference type="GO" id="GO:0055085">
    <property type="term" value="P:transmembrane transport"/>
    <property type="evidence" value="ECO:0007669"/>
    <property type="project" value="InterPro"/>
</dbReference>
<dbReference type="EMBL" id="JACIIU010000007">
    <property type="protein sequence ID" value="MBB6261240.1"/>
    <property type="molecule type" value="Genomic_DNA"/>
</dbReference>
<dbReference type="Pfam" id="PF03544">
    <property type="entry name" value="TonB_C"/>
    <property type="match status" value="1"/>
</dbReference>
<feature type="compositionally biased region" description="Low complexity" evidence="10">
    <location>
        <begin position="130"/>
        <end position="147"/>
    </location>
</feature>